<feature type="transmembrane region" description="Helical" evidence="2">
    <location>
        <begin position="258"/>
        <end position="275"/>
    </location>
</feature>
<dbReference type="PANTHER" id="PTHR16189:SF0">
    <property type="entry name" value="TRANSMEMBRANE PROTEIN 104"/>
    <property type="match status" value="1"/>
</dbReference>
<dbReference type="EMBL" id="UYRR01031698">
    <property type="protein sequence ID" value="VDK52029.1"/>
    <property type="molecule type" value="Genomic_DNA"/>
</dbReference>
<feature type="transmembrane region" description="Helical" evidence="2">
    <location>
        <begin position="339"/>
        <end position="360"/>
    </location>
</feature>
<keyword evidence="2" id="KW-0472">Membrane</keyword>
<dbReference type="AlphaFoldDB" id="A0A3P6QT20"/>
<proteinExistence type="predicted"/>
<gene>
    <name evidence="3" type="ORF">ASIM_LOCUS14315</name>
</gene>
<feature type="transmembrane region" description="Helical" evidence="2">
    <location>
        <begin position="102"/>
        <end position="122"/>
    </location>
</feature>
<keyword evidence="2" id="KW-1133">Transmembrane helix</keyword>
<keyword evidence="4" id="KW-1185">Reference proteome</keyword>
<dbReference type="PANTHER" id="PTHR16189">
    <property type="entry name" value="TRANSMEMBRANE PROTEIN 104-RELATED"/>
    <property type="match status" value="1"/>
</dbReference>
<organism evidence="3 4">
    <name type="scientific">Anisakis simplex</name>
    <name type="common">Herring worm</name>
    <dbReference type="NCBI Taxonomy" id="6269"/>
    <lineage>
        <taxon>Eukaryota</taxon>
        <taxon>Metazoa</taxon>
        <taxon>Ecdysozoa</taxon>
        <taxon>Nematoda</taxon>
        <taxon>Chromadorea</taxon>
        <taxon>Rhabditida</taxon>
        <taxon>Spirurina</taxon>
        <taxon>Ascaridomorpha</taxon>
        <taxon>Ascaridoidea</taxon>
        <taxon>Anisakidae</taxon>
        <taxon>Anisakis</taxon>
        <taxon>Anisakis simplex complex</taxon>
    </lineage>
</organism>
<dbReference type="OrthoDB" id="294541at2759"/>
<evidence type="ECO:0000256" key="1">
    <source>
        <dbReference type="ARBA" id="ARBA00004141"/>
    </source>
</evidence>
<evidence type="ECO:0008006" key="5">
    <source>
        <dbReference type="Google" id="ProtNLM"/>
    </source>
</evidence>
<evidence type="ECO:0000313" key="4">
    <source>
        <dbReference type="Proteomes" id="UP000267096"/>
    </source>
</evidence>
<evidence type="ECO:0000313" key="3">
    <source>
        <dbReference type="EMBL" id="VDK52029.1"/>
    </source>
</evidence>
<feature type="transmembrane region" description="Helical" evidence="2">
    <location>
        <begin position="229"/>
        <end position="246"/>
    </location>
</feature>
<dbReference type="Proteomes" id="UP000267096">
    <property type="component" value="Unassembled WGS sequence"/>
</dbReference>
<dbReference type="GO" id="GO:0016020">
    <property type="term" value="C:membrane"/>
    <property type="evidence" value="ECO:0007669"/>
    <property type="project" value="UniProtKB-SubCell"/>
</dbReference>
<keyword evidence="2" id="KW-0812">Transmembrane</keyword>
<accession>A0A3P6QT20</accession>
<protein>
    <recommendedName>
        <fullName evidence="5">Amino acid transporter transmembrane domain-containing protein</fullName>
    </recommendedName>
</protein>
<reference evidence="3 4" key="1">
    <citation type="submission" date="2018-11" db="EMBL/GenBank/DDBJ databases">
        <authorList>
            <consortium name="Pathogen Informatics"/>
        </authorList>
    </citation>
    <scope>NUCLEOTIDE SEQUENCE [LARGE SCALE GENOMIC DNA]</scope>
</reference>
<name>A0A3P6QT20_ANISI</name>
<comment type="subcellular location">
    <subcellularLocation>
        <location evidence="1">Membrane</location>
        <topology evidence="1">Multi-pass membrane protein</topology>
    </subcellularLocation>
</comment>
<feature type="transmembrane region" description="Helical" evidence="2">
    <location>
        <begin position="295"/>
        <end position="319"/>
    </location>
</feature>
<sequence length="391" mass="43750">MVFNLIVGTGALALPKAFENAGYILAVILLVVSSFMRKSYVYSYVCATFVIEGMAIANAATQTSRLIGRRRSSITEHDISDAFKIKNRTEVSNMAQLFMGRYGVMILTLVMAVYLFGDLTIYTVTVPKSLMNVICYGPPWYKYASRYQHFKAPILQPTNLPTFSSASINDSANASNTVNWDDPCWPSWPAWSNRAAIYRICVAGFVLLVTPLVVIGVSRTKYLQISTSVCRWTAFILMIILAVISLGVNGTPGKAEPVIAEGFGSLFGTTVYAFMCHHSLPSLITPMKSKKNVMLGVLIVYTCVFLFYVALSMTGAFAFTNILDVYSLNFLHTEYFQTVFYKICDYFLALFPVFTITSSYPIVGCTLLNNSLIFMDYVEELYVLFYLFLHF</sequence>
<feature type="transmembrane region" description="Helical" evidence="2">
    <location>
        <begin position="42"/>
        <end position="61"/>
    </location>
</feature>
<feature type="transmembrane region" description="Helical" evidence="2">
    <location>
        <begin position="196"/>
        <end position="217"/>
    </location>
</feature>
<evidence type="ECO:0000256" key="2">
    <source>
        <dbReference type="SAM" id="Phobius"/>
    </source>
</evidence>